<evidence type="ECO:0000313" key="1">
    <source>
        <dbReference type="EMBL" id="KAG0149291.1"/>
    </source>
</evidence>
<reference evidence="1" key="1">
    <citation type="submission" date="2013-11" db="EMBL/GenBank/DDBJ databases">
        <title>Genome sequence of the fusiform rust pathogen reveals effectors for host alternation and coevolution with pine.</title>
        <authorList>
            <consortium name="DOE Joint Genome Institute"/>
            <person name="Smith K."/>
            <person name="Pendleton A."/>
            <person name="Kubisiak T."/>
            <person name="Anderson C."/>
            <person name="Salamov A."/>
            <person name="Aerts A."/>
            <person name="Riley R."/>
            <person name="Clum A."/>
            <person name="Lindquist E."/>
            <person name="Ence D."/>
            <person name="Campbell M."/>
            <person name="Kronenberg Z."/>
            <person name="Feau N."/>
            <person name="Dhillon B."/>
            <person name="Hamelin R."/>
            <person name="Burleigh J."/>
            <person name="Smith J."/>
            <person name="Yandell M."/>
            <person name="Nelson C."/>
            <person name="Grigoriev I."/>
            <person name="Davis J."/>
        </authorList>
    </citation>
    <scope>NUCLEOTIDE SEQUENCE</scope>
    <source>
        <strain evidence="1">G11</strain>
    </source>
</reference>
<gene>
    <name evidence="1" type="ORF">CROQUDRAFT_89378</name>
</gene>
<dbReference type="OrthoDB" id="2500854at2759"/>
<comment type="caution">
    <text evidence="1">The sequence shown here is derived from an EMBL/GenBank/DDBJ whole genome shotgun (WGS) entry which is preliminary data.</text>
</comment>
<proteinExistence type="predicted"/>
<organism evidence="1 2">
    <name type="scientific">Cronartium quercuum f. sp. fusiforme G11</name>
    <dbReference type="NCBI Taxonomy" id="708437"/>
    <lineage>
        <taxon>Eukaryota</taxon>
        <taxon>Fungi</taxon>
        <taxon>Dikarya</taxon>
        <taxon>Basidiomycota</taxon>
        <taxon>Pucciniomycotina</taxon>
        <taxon>Pucciniomycetes</taxon>
        <taxon>Pucciniales</taxon>
        <taxon>Coleosporiaceae</taxon>
        <taxon>Cronartium</taxon>
    </lineage>
</organism>
<protein>
    <submittedName>
        <fullName evidence="1">Uncharacterized protein</fullName>
    </submittedName>
</protein>
<evidence type="ECO:0000313" key="2">
    <source>
        <dbReference type="Proteomes" id="UP000886653"/>
    </source>
</evidence>
<sequence length="373" mass="42660">MHQEVIAGLTQTSQTVAGLIPNVRLHPERSRPCYQLSCQVHVKLLPEIRHDLTALSLALQPTDLLKADFDRSKAYAGFLEVLKQFQARLQTLSAFIQTAENPPLKQHLVIEEHIGRTKFRELCWSTADLLRAVQELMDLYATYFAASTRSEIEYARQGVLQLTSRAWKAIDEAGESQKLPDLVIVQRKAEGMVEFLEDAMEEVRNLLERPGADDLQQAIGALSVNDDVLDDDHEDVLVKLNEHERTRVNLTIPIIRLCRVMLTKLIKTTDDRQTLFKQMSTSQLEGTLEYMGHFPDRIDDIVCELDSSPQSSMHILKALHDLYEDCGQLMRIAFSDIPDDGVNNKSIDPEQEWFQVWFKQVQKAYQTLVNEFV</sequence>
<dbReference type="PANTHER" id="PTHR33069">
    <property type="entry name" value="CHROMOSOME 7, WHOLE GENOME SHOTGUN SEQUENCE-RELATED"/>
    <property type="match status" value="1"/>
</dbReference>
<dbReference type="AlphaFoldDB" id="A0A9P6NLJ4"/>
<accession>A0A9P6NLJ4</accession>
<name>A0A9P6NLJ4_9BASI</name>
<keyword evidence="2" id="KW-1185">Reference proteome</keyword>
<dbReference type="PANTHER" id="PTHR33069:SF3">
    <property type="entry name" value="DYNEIN HEAVY CHAIN TAIL DOMAIN-CONTAINING PROTEIN"/>
    <property type="match status" value="1"/>
</dbReference>
<dbReference type="EMBL" id="MU167229">
    <property type="protein sequence ID" value="KAG0149291.1"/>
    <property type="molecule type" value="Genomic_DNA"/>
</dbReference>
<dbReference type="Proteomes" id="UP000886653">
    <property type="component" value="Unassembled WGS sequence"/>
</dbReference>
<dbReference type="Gene3D" id="1.20.1410.10">
    <property type="entry name" value="I/LWEQ domain"/>
    <property type="match status" value="1"/>
</dbReference>